<keyword evidence="2" id="KW-1185">Reference proteome</keyword>
<sequence length="180" mass="20715">MICAETERLILRSWKPEDLSAFFDMNRDKVVMRYFPMLLNYSQTDAFYNRIQSEFDRKGWGLYAVELKSTGAFIGYVGLHEIGFDADFALGSVEIGWRLAADYHNQGYATEAALKVLELAREHGLTTIYSFTAVVNKPSERVMQKIGMSKTGEFDHPNLAEGSPLRRHVLYRMEFRPEKV</sequence>
<gene>
    <name evidence="1" type="ORF">E5331_03300</name>
</gene>
<evidence type="ECO:0000313" key="2">
    <source>
        <dbReference type="Proteomes" id="UP000306319"/>
    </source>
</evidence>
<protein>
    <submittedName>
        <fullName evidence="1">N-acetyltransferase</fullName>
    </submittedName>
</protein>
<reference evidence="1" key="1">
    <citation type="submission" date="2019-04" db="EMBL/GenBank/DDBJ databases">
        <title>Microbes associate with the intestines of laboratory mice.</title>
        <authorList>
            <person name="Navarre W."/>
            <person name="Wong E."/>
            <person name="Huang K."/>
            <person name="Tropini C."/>
            <person name="Ng K."/>
            <person name="Yu B."/>
        </authorList>
    </citation>
    <scope>NUCLEOTIDE SEQUENCE</scope>
    <source>
        <strain evidence="1">NM04_E33</strain>
    </source>
</reference>
<dbReference type="Proteomes" id="UP000306319">
    <property type="component" value="Unassembled WGS sequence"/>
</dbReference>
<dbReference type="EMBL" id="SRYB01000003">
    <property type="protein sequence ID" value="TGY80277.1"/>
    <property type="molecule type" value="Genomic_DNA"/>
</dbReference>
<proteinExistence type="predicted"/>
<organism evidence="1 2">
    <name type="scientific">Lepagella muris</name>
    <dbReference type="NCBI Taxonomy" id="3032870"/>
    <lineage>
        <taxon>Bacteria</taxon>
        <taxon>Pseudomonadati</taxon>
        <taxon>Bacteroidota</taxon>
        <taxon>Bacteroidia</taxon>
        <taxon>Bacteroidales</taxon>
        <taxon>Muribaculaceae</taxon>
        <taxon>Lepagella</taxon>
    </lineage>
</organism>
<accession>A0AC61RIN2</accession>
<evidence type="ECO:0000313" key="1">
    <source>
        <dbReference type="EMBL" id="TGY80277.1"/>
    </source>
</evidence>
<name>A0AC61RIN2_9BACT</name>
<comment type="caution">
    <text evidence="1">The sequence shown here is derived from an EMBL/GenBank/DDBJ whole genome shotgun (WGS) entry which is preliminary data.</text>
</comment>